<name>A0A318HL17_9MYCO</name>
<comment type="caution">
    <text evidence="1">The sequence shown here is derived from an EMBL/GenBank/DDBJ whole genome shotgun (WGS) entry which is preliminary data.</text>
</comment>
<dbReference type="AlphaFoldDB" id="A0A318HL17"/>
<proteinExistence type="predicted"/>
<evidence type="ECO:0000313" key="1">
    <source>
        <dbReference type="EMBL" id="PXX11906.1"/>
    </source>
</evidence>
<sequence>MCGSFRGMRLAGAFFANRADVVDDMLNVEGGFWATTSVPAHSELFQCCCVVLCDTRRRDVGTPYTLHIDAAGPTGQRWAPAWSTKFQLPSAMKFMVLTQLALPIEPNGGRHVYSFRLEGSHERFDIPLNVVIQ</sequence>
<gene>
    <name evidence="1" type="ORF">C8E89_10230</name>
</gene>
<reference evidence="1 2" key="2">
    <citation type="submission" date="2018-06" db="EMBL/GenBank/DDBJ databases">
        <title>Sequencing of bacterial isolates from soil warming experiment in Harvard Forest, Massachusetts, USA.</title>
        <authorList>
            <person name="Deangelis K.PhD."/>
        </authorList>
    </citation>
    <scope>NUCLEOTIDE SEQUENCE [LARGE SCALE GENOMIC DNA]</scope>
    <source>
        <strain evidence="1 2">GAS496</strain>
    </source>
</reference>
<evidence type="ECO:0000313" key="2">
    <source>
        <dbReference type="Proteomes" id="UP000247781"/>
    </source>
</evidence>
<reference evidence="2" key="1">
    <citation type="submission" date="2018-05" db="EMBL/GenBank/DDBJ databases">
        <authorList>
            <person name="Deangelis K."/>
            <person name="Huntemann M."/>
            <person name="Clum A."/>
            <person name="Pillay M."/>
            <person name="Palaniappan K."/>
            <person name="Varghese N."/>
            <person name="Mikhailova N."/>
            <person name="Stamatis D."/>
            <person name="Reddy T."/>
            <person name="Daum C."/>
            <person name="Shapiro N."/>
            <person name="Ivanova N."/>
            <person name="Kyrpides N."/>
            <person name="Woyke T."/>
        </authorList>
    </citation>
    <scope>NUCLEOTIDE SEQUENCE [LARGE SCALE GENOMIC DNA]</scope>
    <source>
        <strain evidence="2">GAS496</strain>
    </source>
</reference>
<dbReference type="Proteomes" id="UP000247781">
    <property type="component" value="Unassembled WGS sequence"/>
</dbReference>
<keyword evidence="2" id="KW-1185">Reference proteome</keyword>
<dbReference type="EMBL" id="QJJU01000002">
    <property type="protein sequence ID" value="PXX11906.1"/>
    <property type="molecule type" value="Genomic_DNA"/>
</dbReference>
<accession>A0A318HL17</accession>
<protein>
    <submittedName>
        <fullName evidence="1">Uncharacterized protein</fullName>
    </submittedName>
</protein>
<organism evidence="1 2">
    <name type="scientific">Mycolicibacterium moriokaense</name>
    <dbReference type="NCBI Taxonomy" id="39691"/>
    <lineage>
        <taxon>Bacteria</taxon>
        <taxon>Bacillati</taxon>
        <taxon>Actinomycetota</taxon>
        <taxon>Actinomycetes</taxon>
        <taxon>Mycobacteriales</taxon>
        <taxon>Mycobacteriaceae</taxon>
        <taxon>Mycolicibacterium</taxon>
    </lineage>
</organism>